<dbReference type="EMBL" id="JAIWYP010000002">
    <property type="protein sequence ID" value="KAH3861639.1"/>
    <property type="molecule type" value="Genomic_DNA"/>
</dbReference>
<dbReference type="GO" id="GO:0004591">
    <property type="term" value="F:oxoglutarate dehydrogenase (succinyl-transferring) activity"/>
    <property type="evidence" value="ECO:0007669"/>
    <property type="project" value="TreeGrafter"/>
</dbReference>
<keyword evidence="4" id="KW-0786">Thiamine pyrophosphate</keyword>
<dbReference type="GO" id="GO:0005739">
    <property type="term" value="C:mitochondrion"/>
    <property type="evidence" value="ECO:0007669"/>
    <property type="project" value="TreeGrafter"/>
</dbReference>
<organism evidence="5 6">
    <name type="scientific">Dreissena polymorpha</name>
    <name type="common">Zebra mussel</name>
    <name type="synonym">Mytilus polymorpha</name>
    <dbReference type="NCBI Taxonomy" id="45954"/>
    <lineage>
        <taxon>Eukaryota</taxon>
        <taxon>Metazoa</taxon>
        <taxon>Spiralia</taxon>
        <taxon>Lophotrochozoa</taxon>
        <taxon>Mollusca</taxon>
        <taxon>Bivalvia</taxon>
        <taxon>Autobranchia</taxon>
        <taxon>Heteroconchia</taxon>
        <taxon>Euheterodonta</taxon>
        <taxon>Imparidentia</taxon>
        <taxon>Neoheterodontei</taxon>
        <taxon>Myida</taxon>
        <taxon>Dreissenoidea</taxon>
        <taxon>Dreissenidae</taxon>
        <taxon>Dreissena</taxon>
    </lineage>
</organism>
<reference evidence="5" key="1">
    <citation type="journal article" date="2019" name="bioRxiv">
        <title>The Genome of the Zebra Mussel, Dreissena polymorpha: A Resource for Invasive Species Research.</title>
        <authorList>
            <person name="McCartney M.A."/>
            <person name="Auch B."/>
            <person name="Kono T."/>
            <person name="Mallez S."/>
            <person name="Zhang Y."/>
            <person name="Obille A."/>
            <person name="Becker A."/>
            <person name="Abrahante J.E."/>
            <person name="Garbe J."/>
            <person name="Badalamenti J.P."/>
            <person name="Herman A."/>
            <person name="Mangelson H."/>
            <person name="Liachko I."/>
            <person name="Sullivan S."/>
            <person name="Sone E.D."/>
            <person name="Koren S."/>
            <person name="Silverstein K.A.T."/>
            <person name="Beckman K.B."/>
            <person name="Gohl D.M."/>
        </authorList>
    </citation>
    <scope>NUCLEOTIDE SEQUENCE</scope>
    <source>
        <strain evidence="5">Duluth1</strain>
        <tissue evidence="5">Whole animal</tissue>
    </source>
</reference>
<name>A0A9D4LPU2_DREPO</name>
<dbReference type="GO" id="GO:0045252">
    <property type="term" value="C:oxoglutarate dehydrogenase complex"/>
    <property type="evidence" value="ECO:0007669"/>
    <property type="project" value="TreeGrafter"/>
</dbReference>
<dbReference type="PANTHER" id="PTHR23152:SF4">
    <property type="entry name" value="2-OXOADIPATE DEHYDROGENASE COMPLEX COMPONENT E1"/>
    <property type="match status" value="1"/>
</dbReference>
<evidence type="ECO:0000313" key="6">
    <source>
        <dbReference type="Proteomes" id="UP000828390"/>
    </source>
</evidence>
<accession>A0A9D4LPU2</accession>
<proteinExistence type="inferred from homology"/>
<dbReference type="Gene3D" id="3.40.50.12470">
    <property type="match status" value="1"/>
</dbReference>
<dbReference type="AlphaFoldDB" id="A0A9D4LPU2"/>
<comment type="similarity">
    <text evidence="2">Belongs to the alpha-ketoglutarate dehydrogenase family.</text>
</comment>
<comment type="cofactor">
    <cofactor evidence="1">
        <name>thiamine diphosphate</name>
        <dbReference type="ChEBI" id="CHEBI:58937"/>
    </cofactor>
</comment>
<sequence>MHLACACQGLLWHAVHIGCSHRHHVLHHQTLDKVRYNALNHIYKGQAPYTVENSSLSEYGVLGKNKHCVLGKTPHCIGL</sequence>
<gene>
    <name evidence="5" type="ORF">DPMN_024573</name>
</gene>
<evidence type="ECO:0000256" key="1">
    <source>
        <dbReference type="ARBA" id="ARBA00001964"/>
    </source>
</evidence>
<keyword evidence="6" id="KW-1185">Reference proteome</keyword>
<keyword evidence="3" id="KW-0560">Oxidoreductase</keyword>
<dbReference type="PANTHER" id="PTHR23152">
    <property type="entry name" value="2-OXOGLUTARATE DEHYDROGENASE"/>
    <property type="match status" value="1"/>
</dbReference>
<dbReference type="InterPro" id="IPR011603">
    <property type="entry name" value="2oxoglutarate_DH_E1"/>
</dbReference>
<reference evidence="5" key="2">
    <citation type="submission" date="2020-11" db="EMBL/GenBank/DDBJ databases">
        <authorList>
            <person name="McCartney M.A."/>
            <person name="Auch B."/>
            <person name="Kono T."/>
            <person name="Mallez S."/>
            <person name="Becker A."/>
            <person name="Gohl D.M."/>
            <person name="Silverstein K.A.T."/>
            <person name="Koren S."/>
            <person name="Bechman K.B."/>
            <person name="Herman A."/>
            <person name="Abrahante J.E."/>
            <person name="Garbe J."/>
        </authorList>
    </citation>
    <scope>NUCLEOTIDE SEQUENCE</scope>
    <source>
        <strain evidence="5">Duluth1</strain>
        <tissue evidence="5">Whole animal</tissue>
    </source>
</reference>
<protein>
    <submittedName>
        <fullName evidence="5">Uncharacterized protein</fullName>
    </submittedName>
</protein>
<dbReference type="GO" id="GO:0030976">
    <property type="term" value="F:thiamine pyrophosphate binding"/>
    <property type="evidence" value="ECO:0007669"/>
    <property type="project" value="InterPro"/>
</dbReference>
<dbReference type="GO" id="GO:0006099">
    <property type="term" value="P:tricarboxylic acid cycle"/>
    <property type="evidence" value="ECO:0007669"/>
    <property type="project" value="TreeGrafter"/>
</dbReference>
<comment type="caution">
    <text evidence="5">The sequence shown here is derived from an EMBL/GenBank/DDBJ whole genome shotgun (WGS) entry which is preliminary data.</text>
</comment>
<evidence type="ECO:0000313" key="5">
    <source>
        <dbReference type="EMBL" id="KAH3861639.1"/>
    </source>
</evidence>
<dbReference type="Proteomes" id="UP000828390">
    <property type="component" value="Unassembled WGS sequence"/>
</dbReference>
<evidence type="ECO:0000256" key="4">
    <source>
        <dbReference type="ARBA" id="ARBA00023052"/>
    </source>
</evidence>
<evidence type="ECO:0000256" key="2">
    <source>
        <dbReference type="ARBA" id="ARBA00006936"/>
    </source>
</evidence>
<evidence type="ECO:0000256" key="3">
    <source>
        <dbReference type="ARBA" id="ARBA00023002"/>
    </source>
</evidence>